<evidence type="ECO:0000313" key="3">
    <source>
        <dbReference type="Proteomes" id="UP001630127"/>
    </source>
</evidence>
<dbReference type="AlphaFoldDB" id="A0ABD3B4R6"/>
<evidence type="ECO:0000256" key="1">
    <source>
        <dbReference type="SAM" id="MobiDB-lite"/>
    </source>
</evidence>
<dbReference type="EMBL" id="JBJUIK010000001">
    <property type="protein sequence ID" value="KAL3538263.1"/>
    <property type="molecule type" value="Genomic_DNA"/>
</dbReference>
<name>A0ABD3B4R6_9GENT</name>
<dbReference type="Proteomes" id="UP001630127">
    <property type="component" value="Unassembled WGS sequence"/>
</dbReference>
<keyword evidence="3" id="KW-1185">Reference proteome</keyword>
<organism evidence="2 3">
    <name type="scientific">Cinchona calisaya</name>
    <dbReference type="NCBI Taxonomy" id="153742"/>
    <lineage>
        <taxon>Eukaryota</taxon>
        <taxon>Viridiplantae</taxon>
        <taxon>Streptophyta</taxon>
        <taxon>Embryophyta</taxon>
        <taxon>Tracheophyta</taxon>
        <taxon>Spermatophyta</taxon>
        <taxon>Magnoliopsida</taxon>
        <taxon>eudicotyledons</taxon>
        <taxon>Gunneridae</taxon>
        <taxon>Pentapetalae</taxon>
        <taxon>asterids</taxon>
        <taxon>lamiids</taxon>
        <taxon>Gentianales</taxon>
        <taxon>Rubiaceae</taxon>
        <taxon>Cinchonoideae</taxon>
        <taxon>Cinchoneae</taxon>
        <taxon>Cinchona</taxon>
    </lineage>
</organism>
<sequence>MAPDSLLKIVANPPQKIVVDHCDVNQQAWRRVAEGVEKRKESRKWASDKQRRRRREDKSKRGGKGRRGIGGEVVSDLLMEVVAEGMEKN</sequence>
<comment type="caution">
    <text evidence="2">The sequence shown here is derived from an EMBL/GenBank/DDBJ whole genome shotgun (WGS) entry which is preliminary data.</text>
</comment>
<feature type="compositionally biased region" description="Basic and acidic residues" evidence="1">
    <location>
        <begin position="35"/>
        <end position="49"/>
    </location>
</feature>
<feature type="compositionally biased region" description="Basic residues" evidence="1">
    <location>
        <begin position="50"/>
        <end position="67"/>
    </location>
</feature>
<proteinExistence type="predicted"/>
<gene>
    <name evidence="2" type="ORF">ACH5RR_001629</name>
</gene>
<reference evidence="2 3" key="1">
    <citation type="submission" date="2024-11" db="EMBL/GenBank/DDBJ databases">
        <title>A near-complete genome assembly of Cinchona calisaya.</title>
        <authorList>
            <person name="Lian D.C."/>
            <person name="Zhao X.W."/>
            <person name="Wei L."/>
        </authorList>
    </citation>
    <scope>NUCLEOTIDE SEQUENCE [LARGE SCALE GENOMIC DNA]</scope>
    <source>
        <tissue evidence="2">Nenye</tissue>
    </source>
</reference>
<feature type="region of interest" description="Disordered" evidence="1">
    <location>
        <begin position="35"/>
        <end position="70"/>
    </location>
</feature>
<accession>A0ABD3B4R6</accession>
<protein>
    <submittedName>
        <fullName evidence="2">Uncharacterized protein</fullName>
    </submittedName>
</protein>
<evidence type="ECO:0000313" key="2">
    <source>
        <dbReference type="EMBL" id="KAL3538263.1"/>
    </source>
</evidence>